<proteinExistence type="predicted"/>
<evidence type="ECO:0000313" key="1">
    <source>
        <dbReference type="EMBL" id="PLS24205.1"/>
    </source>
</evidence>
<evidence type="ECO:0000313" key="3">
    <source>
        <dbReference type="Proteomes" id="UP000234855"/>
    </source>
</evidence>
<reference evidence="1 3" key="1">
    <citation type="submission" date="2017-07" db="EMBL/GenBank/DDBJ databases">
        <title>Bifidobacterium novel species.</title>
        <authorList>
            <person name="Lugli G.A."/>
            <person name="Milani C."/>
            <person name="Duranti S."/>
            <person name="Mangifesta M."/>
        </authorList>
    </citation>
    <scope>NUCLEOTIDE SEQUENCE [LARGE SCALE GENOMIC DNA]</scope>
    <source>
        <strain evidence="1 3">45</strain>
    </source>
</reference>
<dbReference type="Proteomes" id="UP000663067">
    <property type="component" value="Chromosome"/>
</dbReference>
<accession>A0A2N5IQH0</accession>
<organism evidence="1 3">
    <name type="scientific">Bifidobacterium imperatoris</name>
    <dbReference type="NCBI Taxonomy" id="2020965"/>
    <lineage>
        <taxon>Bacteria</taxon>
        <taxon>Bacillati</taxon>
        <taxon>Actinomycetota</taxon>
        <taxon>Actinomycetes</taxon>
        <taxon>Bifidobacteriales</taxon>
        <taxon>Bifidobacteriaceae</taxon>
        <taxon>Bifidobacterium</taxon>
    </lineage>
</organism>
<dbReference type="RefSeq" id="WP_101626284.1">
    <property type="nucleotide sequence ID" value="NZ_CP071591.1"/>
</dbReference>
<sequence length="268" mass="27492">MATKFINLDNLAAFLAKLKTLFVAKELKTGSTDTYKVLSDNNLTDELVTKIQNAGDSTFSGAYADLTGKPSIGGKEIASGEQTAASLGLATPADVTTAASDARTGAVDDVKKLGYQTAANVETAITAKGYQTAAQVDTIVTGKGYQTAANVDAKVNAAKTELQNSLGSAFRAKGSAAFADLPALDKTAKGDVYNVTNAFTTTADFVDGAGKNLPAGTNVVAVAVTTGEGDNATTTMKWDALTGMIDLSGYMLKTDLVAATDAEIDALF</sequence>
<name>A0A2N5IQH0_9BIFI</name>
<dbReference type="AlphaFoldDB" id="A0A2N5IQH0"/>
<dbReference type="Proteomes" id="UP000234855">
    <property type="component" value="Unassembled WGS sequence"/>
</dbReference>
<protein>
    <submittedName>
        <fullName evidence="1">Uncharacterized protein</fullName>
    </submittedName>
</protein>
<evidence type="ECO:0000313" key="4">
    <source>
        <dbReference type="Proteomes" id="UP000663067"/>
    </source>
</evidence>
<dbReference type="EMBL" id="NMWV01000025">
    <property type="protein sequence ID" value="PLS24205.1"/>
    <property type="molecule type" value="Genomic_DNA"/>
</dbReference>
<reference evidence="2 4" key="2">
    <citation type="submission" date="2021-03" db="EMBL/GenBank/DDBJ databases">
        <title>Genome sequencing of Bifidobacterium imperatoris JCM 32708.</title>
        <authorList>
            <person name="Kim J."/>
        </authorList>
    </citation>
    <scope>NUCLEOTIDE SEQUENCE [LARGE SCALE GENOMIC DNA]</scope>
    <source>
        <strain evidence="2 4">JCM 32708</strain>
    </source>
</reference>
<evidence type="ECO:0000313" key="2">
    <source>
        <dbReference type="EMBL" id="QSY57297.1"/>
    </source>
</evidence>
<keyword evidence="4" id="KW-1185">Reference proteome</keyword>
<dbReference type="EMBL" id="CP071591">
    <property type="protein sequence ID" value="QSY57297.1"/>
    <property type="molecule type" value="Genomic_DNA"/>
</dbReference>
<gene>
    <name evidence="2" type="ORF">BLI708_08650</name>
    <name evidence="1" type="ORF">Tam1G_1782</name>
</gene>